<dbReference type="PROSITE" id="PS00107">
    <property type="entry name" value="PROTEIN_KINASE_ATP"/>
    <property type="match status" value="1"/>
</dbReference>
<keyword evidence="2 11" id="KW-0723">Serine/threonine-protein kinase</keyword>
<evidence type="ECO:0000256" key="5">
    <source>
        <dbReference type="ARBA" id="ARBA00022777"/>
    </source>
</evidence>
<sequence>MSTSPPPTPPSRAPGDQERRFKDIRSPCEWIEYYRPGGFHPVHLGDLFNDGQFKVIRKLGEGAYSTVWLAHDLRNSRYVAVKILISENTETSHELRILHHLAKVAPQDGSLSTKAQTVSTSALFLNPWVHL</sequence>
<comment type="catalytic activity">
    <reaction evidence="8">
        <text>L-seryl-[protein] + ATP = O-phospho-L-seryl-[protein] + ADP + H(+)</text>
        <dbReference type="Rhea" id="RHEA:17989"/>
        <dbReference type="Rhea" id="RHEA-COMP:9863"/>
        <dbReference type="Rhea" id="RHEA-COMP:11604"/>
        <dbReference type="ChEBI" id="CHEBI:15378"/>
        <dbReference type="ChEBI" id="CHEBI:29999"/>
        <dbReference type="ChEBI" id="CHEBI:30616"/>
        <dbReference type="ChEBI" id="CHEBI:83421"/>
        <dbReference type="ChEBI" id="CHEBI:456216"/>
        <dbReference type="EC" id="2.7.11.1"/>
    </reaction>
</comment>
<reference evidence="11" key="2">
    <citation type="submission" date="2012-06" db="EMBL/GenBank/DDBJ databases">
        <title>Annotation of the Genome Sequence of Fusarium oxysporum Fo47.</title>
        <authorList>
            <consortium name="The Broad Institute Genomics Platform"/>
            <person name="Ma L.-J."/>
            <person name="Corby-Kistler H."/>
            <person name="Broz K."/>
            <person name="Gale L.R."/>
            <person name="Jonkers W."/>
            <person name="O'Donnell K."/>
            <person name="Ploetz R."/>
            <person name="Steinberg C."/>
            <person name="Schwartz D.C."/>
            <person name="VanEtten H."/>
            <person name="Zhou S."/>
            <person name="Young S.K."/>
            <person name="Zeng Q."/>
            <person name="Gargeya S."/>
            <person name="Fitzgerald M."/>
            <person name="Abouelleil A."/>
            <person name="Alvarado L."/>
            <person name="Chapman S.B."/>
            <person name="Gainer-Dewar J."/>
            <person name="Goldberg J."/>
            <person name="Griggs A."/>
            <person name="Gujja S."/>
            <person name="Hansen M."/>
            <person name="Howarth C."/>
            <person name="Imamovic A."/>
            <person name="Ireland A."/>
            <person name="Larimer J."/>
            <person name="McCowan C."/>
            <person name="Murphy C."/>
            <person name="Pearson M."/>
            <person name="Poon T.W."/>
            <person name="Priest M."/>
            <person name="Roberts A."/>
            <person name="Saif S."/>
            <person name="Shea T."/>
            <person name="Sykes S."/>
            <person name="Wortman J."/>
            <person name="Nusbaum C."/>
            <person name="Birren B."/>
        </authorList>
    </citation>
    <scope>NUCLEOTIDE SEQUENCE</scope>
    <source>
        <strain evidence="11">Fo47</strain>
    </source>
</reference>
<name>W9KPB3_FUSOX</name>
<evidence type="ECO:0000256" key="2">
    <source>
        <dbReference type="ARBA" id="ARBA00022527"/>
    </source>
</evidence>
<dbReference type="InterPro" id="IPR051334">
    <property type="entry name" value="SRPK"/>
</dbReference>
<dbReference type="HOGENOM" id="CLU_1927719_0_0_1"/>
<keyword evidence="6 9" id="KW-0067">ATP-binding</keyword>
<dbReference type="GO" id="GO:0000245">
    <property type="term" value="P:spliceosomal complex assembly"/>
    <property type="evidence" value="ECO:0007669"/>
    <property type="project" value="TreeGrafter"/>
</dbReference>
<dbReference type="InterPro" id="IPR000719">
    <property type="entry name" value="Prot_kinase_dom"/>
</dbReference>
<evidence type="ECO:0000256" key="7">
    <source>
        <dbReference type="ARBA" id="ARBA00047899"/>
    </source>
</evidence>
<dbReference type="PROSITE" id="PS50011">
    <property type="entry name" value="PROTEIN_KINASE_DOM"/>
    <property type="match status" value="1"/>
</dbReference>
<keyword evidence="5 11" id="KW-0418">Kinase</keyword>
<evidence type="ECO:0000313" key="11">
    <source>
        <dbReference type="EMBL" id="EWZ43053.1"/>
    </source>
</evidence>
<dbReference type="PANTHER" id="PTHR47634">
    <property type="entry name" value="PROTEIN KINASE DOMAIN-CONTAINING PROTEIN-RELATED"/>
    <property type="match status" value="1"/>
</dbReference>
<evidence type="ECO:0000256" key="9">
    <source>
        <dbReference type="PROSITE-ProRule" id="PRU10141"/>
    </source>
</evidence>
<dbReference type="InterPro" id="IPR017441">
    <property type="entry name" value="Protein_kinase_ATP_BS"/>
</dbReference>
<evidence type="ECO:0000259" key="10">
    <source>
        <dbReference type="PROSITE" id="PS50011"/>
    </source>
</evidence>
<gene>
    <name evidence="11" type="ORF">FOZG_07798</name>
</gene>
<dbReference type="GO" id="GO:0004674">
    <property type="term" value="F:protein serine/threonine kinase activity"/>
    <property type="evidence" value="ECO:0007669"/>
    <property type="project" value="UniProtKB-KW"/>
</dbReference>
<dbReference type="SUPFAM" id="SSF56112">
    <property type="entry name" value="Protein kinase-like (PK-like)"/>
    <property type="match status" value="1"/>
</dbReference>
<reference evidence="11" key="1">
    <citation type="submission" date="2011-06" db="EMBL/GenBank/DDBJ databases">
        <title>The Genome Sequence of Fusarium oxysporum Fo47.</title>
        <authorList>
            <consortium name="The Broad Institute Genome Sequencing Platform"/>
            <person name="Ma L.-J."/>
            <person name="Gale L.R."/>
            <person name="Schwartz D.C."/>
            <person name="Zhou S."/>
            <person name="Corby-Kistler H."/>
            <person name="Young S.K."/>
            <person name="Zeng Q."/>
            <person name="Gargeya S."/>
            <person name="Fitzgerald M."/>
            <person name="Haas B."/>
            <person name="Abouelleil A."/>
            <person name="Alvarado L."/>
            <person name="Arachchi H.M."/>
            <person name="Berlin A."/>
            <person name="Brown A."/>
            <person name="Chapman S.B."/>
            <person name="Chen Z."/>
            <person name="Dunbar C."/>
            <person name="Freedman E."/>
            <person name="Gearin G."/>
            <person name="Gellesch M."/>
            <person name="Goldberg J."/>
            <person name="Griggs A."/>
            <person name="Gujja S."/>
            <person name="Heiman D."/>
            <person name="Howarth C."/>
            <person name="Larson L."/>
            <person name="Lui A."/>
            <person name="MacDonald P.J.P."/>
            <person name="Mehta T."/>
            <person name="Montmayeur A."/>
            <person name="Murphy C."/>
            <person name="Neiman D."/>
            <person name="Pearson M."/>
            <person name="Priest M."/>
            <person name="Roberts A."/>
            <person name="Saif S."/>
            <person name="Shea T."/>
            <person name="Shenoy N."/>
            <person name="Sisk P."/>
            <person name="Stolte C."/>
            <person name="Sykes S."/>
            <person name="Wortman J."/>
            <person name="Nusbaum C."/>
            <person name="Birren B."/>
        </authorList>
    </citation>
    <scope>NUCLEOTIDE SEQUENCE [LARGE SCALE GENOMIC DNA]</scope>
    <source>
        <strain evidence="11">Fo47</strain>
    </source>
</reference>
<comment type="catalytic activity">
    <reaction evidence="7">
        <text>L-threonyl-[protein] + ATP = O-phospho-L-threonyl-[protein] + ADP + H(+)</text>
        <dbReference type="Rhea" id="RHEA:46608"/>
        <dbReference type="Rhea" id="RHEA-COMP:11060"/>
        <dbReference type="Rhea" id="RHEA-COMP:11605"/>
        <dbReference type="ChEBI" id="CHEBI:15378"/>
        <dbReference type="ChEBI" id="CHEBI:30013"/>
        <dbReference type="ChEBI" id="CHEBI:30616"/>
        <dbReference type="ChEBI" id="CHEBI:61977"/>
        <dbReference type="ChEBI" id="CHEBI:456216"/>
        <dbReference type="EC" id="2.7.11.1"/>
    </reaction>
</comment>
<keyword evidence="4 9" id="KW-0547">Nucleotide-binding</keyword>
<dbReference type="Gene3D" id="3.30.200.20">
    <property type="entry name" value="Phosphorylase Kinase, domain 1"/>
    <property type="match status" value="1"/>
</dbReference>
<evidence type="ECO:0000256" key="6">
    <source>
        <dbReference type="ARBA" id="ARBA00022840"/>
    </source>
</evidence>
<feature type="domain" description="Protein kinase" evidence="10">
    <location>
        <begin position="53"/>
        <end position="131"/>
    </location>
</feature>
<dbReference type="EC" id="2.7.11.1" evidence="1"/>
<accession>W9KPB3</accession>
<feature type="binding site" evidence="9">
    <location>
        <position position="82"/>
    </location>
    <ligand>
        <name>ATP</name>
        <dbReference type="ChEBI" id="CHEBI:30616"/>
    </ligand>
</feature>
<dbReference type="PANTHER" id="PTHR47634:SF9">
    <property type="entry name" value="PROTEIN KINASE DOMAIN-CONTAINING PROTEIN-RELATED"/>
    <property type="match status" value="1"/>
</dbReference>
<dbReference type="GO" id="GO:0050684">
    <property type="term" value="P:regulation of mRNA processing"/>
    <property type="evidence" value="ECO:0007669"/>
    <property type="project" value="TreeGrafter"/>
</dbReference>
<dbReference type="GO" id="GO:0005524">
    <property type="term" value="F:ATP binding"/>
    <property type="evidence" value="ECO:0007669"/>
    <property type="project" value="UniProtKB-UniRule"/>
</dbReference>
<evidence type="ECO:0000256" key="3">
    <source>
        <dbReference type="ARBA" id="ARBA00022679"/>
    </source>
</evidence>
<dbReference type="GO" id="GO:0005737">
    <property type="term" value="C:cytoplasm"/>
    <property type="evidence" value="ECO:0007669"/>
    <property type="project" value="TreeGrafter"/>
</dbReference>
<dbReference type="GO" id="GO:0005634">
    <property type="term" value="C:nucleus"/>
    <property type="evidence" value="ECO:0007669"/>
    <property type="project" value="TreeGrafter"/>
</dbReference>
<protein>
    <recommendedName>
        <fullName evidence="1">non-specific serine/threonine protein kinase</fullName>
        <ecNumber evidence="1">2.7.11.1</ecNumber>
    </recommendedName>
</protein>
<dbReference type="VEuPathDB" id="FungiDB:FOZG_07798"/>
<dbReference type="AlphaFoldDB" id="W9KPB3"/>
<evidence type="ECO:0000256" key="4">
    <source>
        <dbReference type="ARBA" id="ARBA00022741"/>
    </source>
</evidence>
<dbReference type="Proteomes" id="UP000030766">
    <property type="component" value="Unassembled WGS sequence"/>
</dbReference>
<keyword evidence="3" id="KW-0808">Transferase</keyword>
<dbReference type="InterPro" id="IPR011009">
    <property type="entry name" value="Kinase-like_dom_sf"/>
</dbReference>
<proteinExistence type="predicted"/>
<evidence type="ECO:0000256" key="1">
    <source>
        <dbReference type="ARBA" id="ARBA00012513"/>
    </source>
</evidence>
<evidence type="ECO:0000256" key="8">
    <source>
        <dbReference type="ARBA" id="ARBA00048679"/>
    </source>
</evidence>
<dbReference type="EMBL" id="JH717899">
    <property type="protein sequence ID" value="EWZ43053.1"/>
    <property type="molecule type" value="Genomic_DNA"/>
</dbReference>
<organism evidence="11">
    <name type="scientific">Fusarium oxysporum Fo47</name>
    <dbReference type="NCBI Taxonomy" id="660027"/>
    <lineage>
        <taxon>Eukaryota</taxon>
        <taxon>Fungi</taxon>
        <taxon>Dikarya</taxon>
        <taxon>Ascomycota</taxon>
        <taxon>Pezizomycotina</taxon>
        <taxon>Sordariomycetes</taxon>
        <taxon>Hypocreomycetidae</taxon>
        <taxon>Hypocreales</taxon>
        <taxon>Nectriaceae</taxon>
        <taxon>Fusarium</taxon>
        <taxon>Fusarium oxysporum species complex</taxon>
    </lineage>
</organism>